<organism evidence="3 4">
    <name type="scientific">Paenibacillus sediminis</name>
    <dbReference type="NCBI Taxonomy" id="664909"/>
    <lineage>
        <taxon>Bacteria</taxon>
        <taxon>Bacillati</taxon>
        <taxon>Bacillota</taxon>
        <taxon>Bacilli</taxon>
        <taxon>Bacillales</taxon>
        <taxon>Paenibacillaceae</taxon>
        <taxon>Paenibacillus</taxon>
    </lineage>
</organism>
<feature type="transmembrane region" description="Helical" evidence="2">
    <location>
        <begin position="28"/>
        <end position="51"/>
    </location>
</feature>
<name>A0ABS4H6N8_9BACL</name>
<protein>
    <submittedName>
        <fullName evidence="3">FtsZ-binding cell division protein ZapB</fullName>
    </submittedName>
</protein>
<keyword evidence="4" id="KW-1185">Reference proteome</keyword>
<feature type="coiled-coil region" evidence="1">
    <location>
        <begin position="55"/>
        <end position="85"/>
    </location>
</feature>
<dbReference type="RefSeq" id="WP_209852240.1">
    <property type="nucleotide sequence ID" value="NZ_CBCRVE010000004.1"/>
</dbReference>
<dbReference type="InterPro" id="IPR009786">
    <property type="entry name" value="Spot_14"/>
</dbReference>
<gene>
    <name evidence="3" type="ORF">J2Z20_003129</name>
</gene>
<evidence type="ECO:0000256" key="1">
    <source>
        <dbReference type="SAM" id="Coils"/>
    </source>
</evidence>
<evidence type="ECO:0000313" key="4">
    <source>
        <dbReference type="Proteomes" id="UP001519273"/>
    </source>
</evidence>
<keyword evidence="2" id="KW-1133">Transmembrane helix</keyword>
<keyword evidence="2" id="KW-0472">Membrane</keyword>
<reference evidence="3 4" key="1">
    <citation type="submission" date="2021-03" db="EMBL/GenBank/DDBJ databases">
        <title>Genomic Encyclopedia of Type Strains, Phase IV (KMG-IV): sequencing the most valuable type-strain genomes for metagenomic binning, comparative biology and taxonomic classification.</title>
        <authorList>
            <person name="Goeker M."/>
        </authorList>
    </citation>
    <scope>NUCLEOTIDE SEQUENCE [LARGE SCALE GENOMIC DNA]</scope>
    <source>
        <strain evidence="3 4">DSM 23491</strain>
    </source>
</reference>
<proteinExistence type="predicted"/>
<dbReference type="EMBL" id="JAGGKP010000011">
    <property type="protein sequence ID" value="MBP1938210.1"/>
    <property type="molecule type" value="Genomic_DNA"/>
</dbReference>
<keyword evidence="1" id="KW-0175">Coiled coil</keyword>
<dbReference type="GO" id="GO:0051301">
    <property type="term" value="P:cell division"/>
    <property type="evidence" value="ECO:0007669"/>
    <property type="project" value="UniProtKB-KW"/>
</dbReference>
<comment type="caution">
    <text evidence="3">The sequence shown here is derived from an EMBL/GenBank/DDBJ whole genome shotgun (WGS) entry which is preliminary data.</text>
</comment>
<evidence type="ECO:0000256" key="2">
    <source>
        <dbReference type="SAM" id="Phobius"/>
    </source>
</evidence>
<keyword evidence="3" id="KW-0132">Cell division</keyword>
<evidence type="ECO:0000313" key="3">
    <source>
        <dbReference type="EMBL" id="MBP1938210.1"/>
    </source>
</evidence>
<dbReference type="Proteomes" id="UP001519273">
    <property type="component" value="Unassembled WGS sequence"/>
</dbReference>
<sequence length="208" mass="22739">MDSEEIVLTENDGSTAVQPKQRVNALTITTAVLSIFALCISVAALVIILTLHSEISDLKSQNTELSAVNNQLQKDQTALNDQQEKYRSYLLLSSIQHDIEDGVVTDDFVAKKVSFGFGKEGNDLTHVVIDLSNQPDMTVAYSGKGIYSIADRELRAKCNSIIKAVKDYYVSEGSGAPVWDDDTKVSLTVQNYEIGKSEAGDFKLVGEK</sequence>
<keyword evidence="3" id="KW-0131">Cell cycle</keyword>
<dbReference type="Pfam" id="PF07084">
    <property type="entry name" value="Spot_14"/>
    <property type="match status" value="1"/>
</dbReference>
<accession>A0ABS4H6N8</accession>
<keyword evidence="2" id="KW-0812">Transmembrane</keyword>